<name>A0A6D2JLE4_9BRAS</name>
<proteinExistence type="predicted"/>
<evidence type="ECO:0000313" key="4">
    <source>
        <dbReference type="EMBL" id="CAA7044542.1"/>
    </source>
</evidence>
<feature type="region of interest" description="Disordered" evidence="2">
    <location>
        <begin position="165"/>
        <end position="186"/>
    </location>
</feature>
<dbReference type="EMBL" id="CACVBM020001303">
    <property type="protein sequence ID" value="CAA7044542.1"/>
    <property type="molecule type" value="Genomic_DNA"/>
</dbReference>
<organism evidence="4 5">
    <name type="scientific">Microthlaspi erraticum</name>
    <dbReference type="NCBI Taxonomy" id="1685480"/>
    <lineage>
        <taxon>Eukaryota</taxon>
        <taxon>Viridiplantae</taxon>
        <taxon>Streptophyta</taxon>
        <taxon>Embryophyta</taxon>
        <taxon>Tracheophyta</taxon>
        <taxon>Spermatophyta</taxon>
        <taxon>Magnoliopsida</taxon>
        <taxon>eudicotyledons</taxon>
        <taxon>Gunneridae</taxon>
        <taxon>Pentapetalae</taxon>
        <taxon>rosids</taxon>
        <taxon>malvids</taxon>
        <taxon>Brassicales</taxon>
        <taxon>Brassicaceae</taxon>
        <taxon>Coluteocarpeae</taxon>
        <taxon>Microthlaspi</taxon>
    </lineage>
</organism>
<comment type="caution">
    <text evidence="4">The sequence shown here is derived from an EMBL/GenBank/DDBJ whole genome shotgun (WGS) entry which is preliminary data.</text>
</comment>
<keyword evidence="5" id="KW-1185">Reference proteome</keyword>
<dbReference type="InterPro" id="IPR005162">
    <property type="entry name" value="Retrotrans_gag_dom"/>
</dbReference>
<keyword evidence="1" id="KW-0175">Coiled coil</keyword>
<accession>A0A6D2JLE4</accession>
<evidence type="ECO:0000256" key="2">
    <source>
        <dbReference type="SAM" id="MobiDB-lite"/>
    </source>
</evidence>
<feature type="compositionally biased region" description="Basic and acidic residues" evidence="2">
    <location>
        <begin position="170"/>
        <end position="186"/>
    </location>
</feature>
<feature type="region of interest" description="Disordered" evidence="2">
    <location>
        <begin position="400"/>
        <end position="420"/>
    </location>
</feature>
<feature type="compositionally biased region" description="Polar residues" evidence="2">
    <location>
        <begin position="409"/>
        <end position="420"/>
    </location>
</feature>
<feature type="coiled-coil region" evidence="1">
    <location>
        <begin position="298"/>
        <end position="325"/>
    </location>
</feature>
<dbReference type="PANTHER" id="PTHR33223:SF11">
    <property type="entry name" value="ELEMENT PROTEIN, PUTATIVE-RELATED"/>
    <property type="match status" value="1"/>
</dbReference>
<dbReference type="Pfam" id="PF03732">
    <property type="entry name" value="Retrotrans_gag"/>
    <property type="match status" value="1"/>
</dbReference>
<feature type="domain" description="Retrotransposon gag" evidence="3">
    <location>
        <begin position="37"/>
        <end position="128"/>
    </location>
</feature>
<evidence type="ECO:0000256" key="1">
    <source>
        <dbReference type="SAM" id="Coils"/>
    </source>
</evidence>
<sequence length="467" mass="52068">MFHGLPSEDPIDHLDEFDRLCDLTKINGVSEDAIKLRLFPMSLADKAHQWEKSLPHGTITTWDECKKAFLAKFFSTGRTAKLRGEISSFIQRNNETFAEAWERFKGYTSQCPHHGFNNESLLSTLYRGCLPRYREMLDTASNGNFLNQDVDDGWQLVENIANSNGSYGEEYDRTNRSSTHHSIESDEKLRKDVKALNEKLDKLILAQSTMKKVNFVSAEEMEPVQEGEDTQFAEVCYMSNGQGGYNKGYYNYKSNPAMSYRNTDVANPQDQVYPQQQAARSSQGATTWQLLQGQADGVVDTSKKLAEINSKIENLNTRVYSLENHASSVAAATKQGQLPGKAIQNPKEQCKVIFTQEGLVSLLNDEEIVAAEAPGVQIDQPEVHAPTVAIHTSPVELARQARSAARSSPTLARSSPTSSVRQPVLLDPYQPVAASSSRLLSQGHKEVIHKFRRDLSGIGIELPLWIA</sequence>
<dbReference type="AlphaFoldDB" id="A0A6D2JLE4"/>
<dbReference type="PANTHER" id="PTHR33223">
    <property type="entry name" value="CCHC-TYPE DOMAIN-CONTAINING PROTEIN"/>
    <property type="match status" value="1"/>
</dbReference>
<gene>
    <name evidence="4" type="ORF">MERR_LOCUS31777</name>
</gene>
<evidence type="ECO:0000313" key="5">
    <source>
        <dbReference type="Proteomes" id="UP000467841"/>
    </source>
</evidence>
<reference evidence="4" key="1">
    <citation type="submission" date="2020-01" db="EMBL/GenBank/DDBJ databases">
        <authorList>
            <person name="Mishra B."/>
        </authorList>
    </citation>
    <scope>NUCLEOTIDE SEQUENCE [LARGE SCALE GENOMIC DNA]</scope>
</reference>
<dbReference type="Proteomes" id="UP000467841">
    <property type="component" value="Unassembled WGS sequence"/>
</dbReference>
<evidence type="ECO:0000259" key="3">
    <source>
        <dbReference type="Pfam" id="PF03732"/>
    </source>
</evidence>
<protein>
    <recommendedName>
        <fullName evidence="3">Retrotransposon gag domain-containing protein</fullName>
    </recommendedName>
</protein>